<evidence type="ECO:0000313" key="2">
    <source>
        <dbReference type="EMBL" id="QBD81232.1"/>
    </source>
</evidence>
<keyword evidence="1" id="KW-1133">Transmembrane helix</keyword>
<protein>
    <submittedName>
        <fullName evidence="2">Uncharacterized protein</fullName>
    </submittedName>
</protein>
<feature type="transmembrane region" description="Helical" evidence="1">
    <location>
        <begin position="82"/>
        <end position="104"/>
    </location>
</feature>
<sequence>MLLRYMENQDKAGASKNKSWLWAGLFGIPLSIIQYALIFLNDNNLFSSKWVILSFVLYLLAPVLPGLQASLHTQRITMGSRIGLAIGVSSTLLLAIITGLHIWTSGDLPTESLLLPLNVLVLAVISYITLINLVGIIFAVAGGTIGGMIGKRHMHLSP</sequence>
<evidence type="ECO:0000256" key="1">
    <source>
        <dbReference type="SAM" id="Phobius"/>
    </source>
</evidence>
<organism evidence="2 3">
    <name type="scientific">Ktedonosporobacter rubrisoli</name>
    <dbReference type="NCBI Taxonomy" id="2509675"/>
    <lineage>
        <taxon>Bacteria</taxon>
        <taxon>Bacillati</taxon>
        <taxon>Chloroflexota</taxon>
        <taxon>Ktedonobacteria</taxon>
        <taxon>Ktedonobacterales</taxon>
        <taxon>Ktedonosporobacteraceae</taxon>
        <taxon>Ktedonosporobacter</taxon>
    </lineage>
</organism>
<accession>A0A4P6K0D2</accession>
<feature type="transmembrane region" description="Helical" evidence="1">
    <location>
        <begin position="50"/>
        <end position="70"/>
    </location>
</feature>
<dbReference type="Proteomes" id="UP000290365">
    <property type="component" value="Chromosome"/>
</dbReference>
<keyword evidence="1" id="KW-0472">Membrane</keyword>
<keyword evidence="1" id="KW-0812">Transmembrane</keyword>
<feature type="transmembrane region" description="Helical" evidence="1">
    <location>
        <begin position="124"/>
        <end position="149"/>
    </location>
</feature>
<dbReference type="RefSeq" id="WP_129892293.1">
    <property type="nucleotide sequence ID" value="NZ_CP035758.1"/>
</dbReference>
<dbReference type="EMBL" id="CP035758">
    <property type="protein sequence ID" value="QBD81232.1"/>
    <property type="molecule type" value="Genomic_DNA"/>
</dbReference>
<reference evidence="2 3" key="1">
    <citation type="submission" date="2019-01" db="EMBL/GenBank/DDBJ databases">
        <title>Ktedonosporobacter rubrisoli SCAWS-G2.</title>
        <authorList>
            <person name="Huang Y."/>
            <person name="Yan B."/>
        </authorList>
    </citation>
    <scope>NUCLEOTIDE SEQUENCE [LARGE SCALE GENOMIC DNA]</scope>
    <source>
        <strain evidence="2 3">SCAWS-G2</strain>
    </source>
</reference>
<gene>
    <name evidence="2" type="ORF">EPA93_36750</name>
</gene>
<dbReference type="KEGG" id="kbs:EPA93_36750"/>
<keyword evidence="3" id="KW-1185">Reference proteome</keyword>
<name>A0A4P6K0D2_KTERU</name>
<feature type="transmembrane region" description="Helical" evidence="1">
    <location>
        <begin position="20"/>
        <end position="38"/>
    </location>
</feature>
<proteinExistence type="predicted"/>
<evidence type="ECO:0000313" key="3">
    <source>
        <dbReference type="Proteomes" id="UP000290365"/>
    </source>
</evidence>
<dbReference type="AlphaFoldDB" id="A0A4P6K0D2"/>